<accession>A0AAE0MGY3</accession>
<dbReference type="Proteomes" id="UP001286456">
    <property type="component" value="Unassembled WGS sequence"/>
</dbReference>
<evidence type="ECO:0000313" key="4">
    <source>
        <dbReference type="EMBL" id="KAK3331835.1"/>
    </source>
</evidence>
<protein>
    <submittedName>
        <fullName evidence="4">Uncharacterized protein</fullName>
    </submittedName>
</protein>
<dbReference type="EMBL" id="JAUEPO010000002">
    <property type="protein sequence ID" value="KAK3331835.1"/>
    <property type="molecule type" value="Genomic_DNA"/>
</dbReference>
<keyword evidence="5" id="KW-1185">Reference proteome</keyword>
<reference evidence="4" key="1">
    <citation type="journal article" date="2023" name="Mol. Phylogenet. Evol.">
        <title>Genome-scale phylogeny and comparative genomics of the fungal order Sordariales.</title>
        <authorList>
            <person name="Hensen N."/>
            <person name="Bonometti L."/>
            <person name="Westerberg I."/>
            <person name="Brannstrom I.O."/>
            <person name="Guillou S."/>
            <person name="Cros-Aarteil S."/>
            <person name="Calhoun S."/>
            <person name="Haridas S."/>
            <person name="Kuo A."/>
            <person name="Mondo S."/>
            <person name="Pangilinan J."/>
            <person name="Riley R."/>
            <person name="LaButti K."/>
            <person name="Andreopoulos B."/>
            <person name="Lipzen A."/>
            <person name="Chen C."/>
            <person name="Yan M."/>
            <person name="Daum C."/>
            <person name="Ng V."/>
            <person name="Clum A."/>
            <person name="Steindorff A."/>
            <person name="Ohm R.A."/>
            <person name="Martin F."/>
            <person name="Silar P."/>
            <person name="Natvig D.O."/>
            <person name="Lalanne C."/>
            <person name="Gautier V."/>
            <person name="Ament-Velasquez S.L."/>
            <person name="Kruys A."/>
            <person name="Hutchinson M.I."/>
            <person name="Powell A.J."/>
            <person name="Barry K."/>
            <person name="Miller A.N."/>
            <person name="Grigoriev I.V."/>
            <person name="Debuchy R."/>
            <person name="Gladieux P."/>
            <person name="Hiltunen Thoren M."/>
            <person name="Johannesson H."/>
        </authorList>
    </citation>
    <scope>NUCLEOTIDE SEQUENCE</scope>
    <source>
        <strain evidence="4">SMH4131-1</strain>
    </source>
</reference>
<feature type="region of interest" description="Disordered" evidence="1">
    <location>
        <begin position="273"/>
        <end position="313"/>
    </location>
</feature>
<keyword evidence="3" id="KW-0732">Signal</keyword>
<feature type="transmembrane region" description="Helical" evidence="2">
    <location>
        <begin position="239"/>
        <end position="260"/>
    </location>
</feature>
<feature type="region of interest" description="Disordered" evidence="1">
    <location>
        <begin position="343"/>
        <end position="379"/>
    </location>
</feature>
<evidence type="ECO:0000313" key="5">
    <source>
        <dbReference type="Proteomes" id="UP001286456"/>
    </source>
</evidence>
<feature type="compositionally biased region" description="Pro residues" evidence="1">
    <location>
        <begin position="282"/>
        <end position="296"/>
    </location>
</feature>
<keyword evidence="2" id="KW-1133">Transmembrane helix</keyword>
<proteinExistence type="predicted"/>
<feature type="chain" id="PRO_5041963915" evidence="3">
    <location>
        <begin position="26"/>
        <end position="379"/>
    </location>
</feature>
<evidence type="ECO:0000256" key="1">
    <source>
        <dbReference type="SAM" id="MobiDB-lite"/>
    </source>
</evidence>
<gene>
    <name evidence="4" type="ORF">B0T19DRAFT_397660</name>
</gene>
<reference evidence="4" key="2">
    <citation type="submission" date="2023-06" db="EMBL/GenBank/DDBJ databases">
        <authorList>
            <consortium name="Lawrence Berkeley National Laboratory"/>
            <person name="Haridas S."/>
            <person name="Hensen N."/>
            <person name="Bonometti L."/>
            <person name="Westerberg I."/>
            <person name="Brannstrom I.O."/>
            <person name="Guillou S."/>
            <person name="Cros-Aarteil S."/>
            <person name="Calhoun S."/>
            <person name="Kuo A."/>
            <person name="Mondo S."/>
            <person name="Pangilinan J."/>
            <person name="Riley R."/>
            <person name="Labutti K."/>
            <person name="Andreopoulos B."/>
            <person name="Lipzen A."/>
            <person name="Chen C."/>
            <person name="Yanf M."/>
            <person name="Daum C."/>
            <person name="Ng V."/>
            <person name="Clum A."/>
            <person name="Steindorff A."/>
            <person name="Ohm R."/>
            <person name="Martin F."/>
            <person name="Silar P."/>
            <person name="Natvig D."/>
            <person name="Lalanne C."/>
            <person name="Gautier V."/>
            <person name="Ament-Velasquez S.L."/>
            <person name="Kruys A."/>
            <person name="Hutchinson M.I."/>
            <person name="Powell A.J."/>
            <person name="Barry K."/>
            <person name="Miller A.N."/>
            <person name="Grigoriev I.V."/>
            <person name="Debuchy R."/>
            <person name="Gladieux P."/>
            <person name="Thoren M.H."/>
            <person name="Johannesson H."/>
        </authorList>
    </citation>
    <scope>NUCLEOTIDE SEQUENCE</scope>
    <source>
        <strain evidence="4">SMH4131-1</strain>
    </source>
</reference>
<sequence>MKTCGASRGFNLALVLASIFGTTAATRRGLIAADSDWKPASPTGTATADTKLDRWSHLRVSHRPTDAPREPSWHGLKRDNSQGTVGSNTCGFFTGEGINPMTCDAGTTCTNIGDYRDCCVDSECTTSSFSSVCLDYDNPKCSTYSEGTICCPNDDKSRYCVTYFWATTATPNAIFTLYNCEEKAYAGKAILDAEPPLDTATTSELSSATSTSSETSTTPTASATPVAASSSSSAPVGPIVGGVVGGLAVIGIVALGGFYLHLLNRRKNAAALEKPEAEPSLPKDPSPRPSPAPPAYHNPAHDGGGSTSPPVVAAAGFQDQGYAQSASLHPIVGAQGAQGGEMGEIQYADQAPKGRSPIEMSTASVYNELPTSENKVELP</sequence>
<organism evidence="4 5">
    <name type="scientific">Cercophora scortea</name>
    <dbReference type="NCBI Taxonomy" id="314031"/>
    <lineage>
        <taxon>Eukaryota</taxon>
        <taxon>Fungi</taxon>
        <taxon>Dikarya</taxon>
        <taxon>Ascomycota</taxon>
        <taxon>Pezizomycotina</taxon>
        <taxon>Sordariomycetes</taxon>
        <taxon>Sordariomycetidae</taxon>
        <taxon>Sordariales</taxon>
        <taxon>Lasiosphaeriaceae</taxon>
        <taxon>Cercophora</taxon>
    </lineage>
</organism>
<evidence type="ECO:0000256" key="3">
    <source>
        <dbReference type="SAM" id="SignalP"/>
    </source>
</evidence>
<feature type="region of interest" description="Disordered" evidence="1">
    <location>
        <begin position="199"/>
        <end position="234"/>
    </location>
</feature>
<dbReference type="AlphaFoldDB" id="A0AAE0MGY3"/>
<keyword evidence="2" id="KW-0472">Membrane</keyword>
<feature type="compositionally biased region" description="Polar residues" evidence="1">
    <location>
        <begin position="359"/>
        <end position="373"/>
    </location>
</feature>
<feature type="signal peptide" evidence="3">
    <location>
        <begin position="1"/>
        <end position="25"/>
    </location>
</feature>
<comment type="caution">
    <text evidence="4">The sequence shown here is derived from an EMBL/GenBank/DDBJ whole genome shotgun (WGS) entry which is preliminary data.</text>
</comment>
<keyword evidence="2" id="KW-0812">Transmembrane</keyword>
<evidence type="ECO:0000256" key="2">
    <source>
        <dbReference type="SAM" id="Phobius"/>
    </source>
</evidence>
<name>A0AAE0MGY3_9PEZI</name>